<keyword evidence="1" id="KW-1133">Transmembrane helix</keyword>
<feature type="transmembrane region" description="Helical" evidence="1">
    <location>
        <begin position="159"/>
        <end position="189"/>
    </location>
</feature>
<feature type="transmembrane region" description="Helical" evidence="1">
    <location>
        <begin position="391"/>
        <end position="409"/>
    </location>
</feature>
<keyword evidence="3" id="KW-1185">Reference proteome</keyword>
<feature type="transmembrane region" description="Helical" evidence="1">
    <location>
        <begin position="210"/>
        <end position="229"/>
    </location>
</feature>
<gene>
    <name evidence="2" type="ORF">NIES267_64920</name>
</gene>
<evidence type="ECO:0000256" key="1">
    <source>
        <dbReference type="SAM" id="Phobius"/>
    </source>
</evidence>
<keyword evidence="1" id="KW-0812">Transmembrane</keyword>
<organism evidence="2 3">
    <name type="scientific">Calothrix parasitica NIES-267</name>
    <dbReference type="NCBI Taxonomy" id="1973488"/>
    <lineage>
        <taxon>Bacteria</taxon>
        <taxon>Bacillati</taxon>
        <taxon>Cyanobacteriota</taxon>
        <taxon>Cyanophyceae</taxon>
        <taxon>Nostocales</taxon>
        <taxon>Calotrichaceae</taxon>
        <taxon>Calothrix</taxon>
    </lineage>
</organism>
<evidence type="ECO:0008006" key="4">
    <source>
        <dbReference type="Google" id="ProtNLM"/>
    </source>
</evidence>
<dbReference type="Proteomes" id="UP000218418">
    <property type="component" value="Chromosome"/>
</dbReference>
<feature type="transmembrane region" description="Helical" evidence="1">
    <location>
        <begin position="94"/>
        <end position="116"/>
    </location>
</feature>
<dbReference type="EMBL" id="AP018227">
    <property type="protein sequence ID" value="BAY86981.1"/>
    <property type="molecule type" value="Genomic_DNA"/>
</dbReference>
<evidence type="ECO:0000313" key="3">
    <source>
        <dbReference type="Proteomes" id="UP000218418"/>
    </source>
</evidence>
<accession>A0A1Z4M0P5</accession>
<feature type="transmembrane region" description="Helical" evidence="1">
    <location>
        <begin position="20"/>
        <end position="38"/>
    </location>
</feature>
<keyword evidence="1" id="KW-0472">Membrane</keyword>
<feature type="transmembrane region" description="Helical" evidence="1">
    <location>
        <begin position="295"/>
        <end position="316"/>
    </location>
</feature>
<evidence type="ECO:0000313" key="2">
    <source>
        <dbReference type="EMBL" id="BAY86981.1"/>
    </source>
</evidence>
<proteinExistence type="predicted"/>
<name>A0A1Z4M0P5_9CYAN</name>
<dbReference type="AlphaFoldDB" id="A0A1Z4M0P5"/>
<reference evidence="2 3" key="1">
    <citation type="submission" date="2017-06" db="EMBL/GenBank/DDBJ databases">
        <title>Genome sequencing of cyanobaciteial culture collection at National Institute for Environmental Studies (NIES).</title>
        <authorList>
            <person name="Hirose Y."/>
            <person name="Shimura Y."/>
            <person name="Fujisawa T."/>
            <person name="Nakamura Y."/>
            <person name="Kawachi M."/>
        </authorList>
    </citation>
    <scope>NUCLEOTIDE SEQUENCE [LARGE SCALE GENOMIC DNA]</scope>
    <source>
        <strain evidence="2 3">NIES-267</strain>
    </source>
</reference>
<protein>
    <recommendedName>
        <fullName evidence="4">Glycosyltransferase RgtA/B/C/D-like domain-containing protein</fullName>
    </recommendedName>
</protein>
<sequence>MVITQKRPIKNNSVLSKYFTYSNCLILIFFIVSFIGILNHEMWRDETQAWLLARDSSTIIDLYQNLKYEGHPGLWHLCLFFIAKFTHNPFSMQLFHILISTASVYIFVKLSPFNIIEKTLFTFSYFSLFEYNLISRNYNLGLLLVFMFCYLFTSQNRNYILTFLSLALLANTNIYGLIICLCLSLTLIIDTVRLYKIGQYQPDSKRARNLTIGLIILFLGIGLSIFQLFPAAVQDTAKDIQQNIGEQTVVSRFDFIFIMLKRLGYAIRAIWYSYVPIPDFFEYHFWSHNIVRNNYFLILFASLVSLFLIFFSTLIFINKPLALFFYLSATSGILIFTWLKFQGTLRHHGNLFIIFLASIWISRCFKESYNIPKLFHIHKITSYCKKNHKRVITIILVIQMISGIYAYSMDLIHPFSKSKVAANYIKKERLNESFILADKNTIVSPISAYANLKIYYLAYDKLGSFFDNPQTKFIKNQSELIDKIKLEIQDSKIKNILILSYPLKIQTNDLKFTKLKYFDNSIVGEERYYIYAVERNNN</sequence>
<feature type="transmembrane region" description="Helical" evidence="1">
    <location>
        <begin position="323"/>
        <end position="341"/>
    </location>
</feature>
<feature type="transmembrane region" description="Helical" evidence="1">
    <location>
        <begin position="137"/>
        <end position="153"/>
    </location>
</feature>